<feature type="transmembrane region" description="Helical" evidence="1">
    <location>
        <begin position="47"/>
        <end position="72"/>
    </location>
</feature>
<evidence type="ECO:0008006" key="4">
    <source>
        <dbReference type="Google" id="ProtNLM"/>
    </source>
</evidence>
<keyword evidence="1" id="KW-1133">Transmembrane helix</keyword>
<accession>A0A3D9UL35</accession>
<reference evidence="2 3" key="1">
    <citation type="submission" date="2018-08" db="EMBL/GenBank/DDBJ databases">
        <title>Sequencing the genomes of 1000 actinobacteria strains.</title>
        <authorList>
            <person name="Klenk H.-P."/>
        </authorList>
    </citation>
    <scope>NUCLEOTIDE SEQUENCE [LARGE SCALE GENOMIC DNA]</scope>
    <source>
        <strain evidence="2 3">DSM 22967</strain>
    </source>
</reference>
<organism evidence="2 3">
    <name type="scientific">Calidifontibacter indicus</name>
    <dbReference type="NCBI Taxonomy" id="419650"/>
    <lineage>
        <taxon>Bacteria</taxon>
        <taxon>Bacillati</taxon>
        <taxon>Actinomycetota</taxon>
        <taxon>Actinomycetes</taxon>
        <taxon>Micrococcales</taxon>
        <taxon>Dermacoccaceae</taxon>
        <taxon>Calidifontibacter</taxon>
    </lineage>
</organism>
<keyword evidence="3" id="KW-1185">Reference proteome</keyword>
<keyword evidence="1" id="KW-0812">Transmembrane</keyword>
<gene>
    <name evidence="2" type="ORF">DFJ65_1020</name>
</gene>
<evidence type="ECO:0000313" key="2">
    <source>
        <dbReference type="EMBL" id="REF30029.1"/>
    </source>
</evidence>
<evidence type="ECO:0000256" key="1">
    <source>
        <dbReference type="SAM" id="Phobius"/>
    </source>
</evidence>
<evidence type="ECO:0000313" key="3">
    <source>
        <dbReference type="Proteomes" id="UP000256253"/>
    </source>
</evidence>
<dbReference type="AlphaFoldDB" id="A0A3D9UL35"/>
<sequence>MLYGAIALALLIIAMAAMLTSETMSDARRLAALAAVRGNKGWLWQHALLSVLVPIGAAGTFASVAYFVLPAATNSEDARLDPSFTYASAATVISVVVGIAATAVSVRTTRETNPLSVRHT</sequence>
<proteinExistence type="predicted"/>
<protein>
    <recommendedName>
        <fullName evidence="4">FtsX-like permease family protein</fullName>
    </recommendedName>
</protein>
<feature type="transmembrane region" description="Helical" evidence="1">
    <location>
        <begin position="84"/>
        <end position="106"/>
    </location>
</feature>
<dbReference type="Proteomes" id="UP000256253">
    <property type="component" value="Unassembled WGS sequence"/>
</dbReference>
<keyword evidence="1" id="KW-0472">Membrane</keyword>
<dbReference type="EMBL" id="QTUA01000001">
    <property type="protein sequence ID" value="REF30029.1"/>
    <property type="molecule type" value="Genomic_DNA"/>
</dbReference>
<comment type="caution">
    <text evidence="2">The sequence shown here is derived from an EMBL/GenBank/DDBJ whole genome shotgun (WGS) entry which is preliminary data.</text>
</comment>
<name>A0A3D9UL35_9MICO</name>